<dbReference type="PANTHER" id="PTHR34576:SF2">
    <property type="entry name" value="MEMBRANE-ASSOCIATED KINASE REGULATOR 6-RELATED"/>
    <property type="match status" value="1"/>
</dbReference>
<feature type="compositionally biased region" description="Low complexity" evidence="1">
    <location>
        <begin position="206"/>
        <end position="221"/>
    </location>
</feature>
<dbReference type="PANTHER" id="PTHR34576">
    <property type="entry name" value="MEMBRANE-ASSOCIATED KINASE REGULATOR 6-RELATED"/>
    <property type="match status" value="1"/>
</dbReference>
<feature type="region of interest" description="Disordered" evidence="1">
    <location>
        <begin position="171"/>
        <end position="240"/>
    </location>
</feature>
<evidence type="ECO:0000313" key="3">
    <source>
        <dbReference type="Proteomes" id="UP001497516"/>
    </source>
</evidence>
<evidence type="ECO:0008006" key="4">
    <source>
        <dbReference type="Google" id="ProtNLM"/>
    </source>
</evidence>
<evidence type="ECO:0000256" key="1">
    <source>
        <dbReference type="SAM" id="MobiDB-lite"/>
    </source>
</evidence>
<reference evidence="2 3" key="1">
    <citation type="submission" date="2024-04" db="EMBL/GenBank/DDBJ databases">
        <authorList>
            <person name="Fracassetti M."/>
        </authorList>
    </citation>
    <scope>NUCLEOTIDE SEQUENCE [LARGE SCALE GENOMIC DNA]</scope>
</reference>
<name>A0AAV2G2F2_9ROSI</name>
<sequence length="256" mass="28580">METSQQQQHPLSIESFSYSWLAANLKPSLETLLDAAAAAADEYSPASSYIEMDPHMPPSKRFFRSYSSSHEFNFEFPADHSPPMNHADELFADGYLVPFFLRKAASHRNHCDDDCEDETSSNSVASSPDSTGSTIDDRPVRSGLKKTRRCSSFRRVVEKYLELIGPLLGKLSGRRGGPKNRRSLSSRSEGMVMDSSNKNKKKLMMKRWLSSSGESSPRRVSAAYSEDGWRRSASSSCDSESSIREAVLHCKKSFGK</sequence>
<feature type="region of interest" description="Disordered" evidence="1">
    <location>
        <begin position="111"/>
        <end position="146"/>
    </location>
</feature>
<organism evidence="2 3">
    <name type="scientific">Linum trigynum</name>
    <dbReference type="NCBI Taxonomy" id="586398"/>
    <lineage>
        <taxon>Eukaryota</taxon>
        <taxon>Viridiplantae</taxon>
        <taxon>Streptophyta</taxon>
        <taxon>Embryophyta</taxon>
        <taxon>Tracheophyta</taxon>
        <taxon>Spermatophyta</taxon>
        <taxon>Magnoliopsida</taxon>
        <taxon>eudicotyledons</taxon>
        <taxon>Gunneridae</taxon>
        <taxon>Pentapetalae</taxon>
        <taxon>rosids</taxon>
        <taxon>fabids</taxon>
        <taxon>Malpighiales</taxon>
        <taxon>Linaceae</taxon>
        <taxon>Linum</taxon>
    </lineage>
</organism>
<proteinExistence type="predicted"/>
<accession>A0AAV2G2F2</accession>
<dbReference type="InterPro" id="IPR044699">
    <property type="entry name" value="MAKR6"/>
</dbReference>
<keyword evidence="3" id="KW-1185">Reference proteome</keyword>
<evidence type="ECO:0000313" key="2">
    <source>
        <dbReference type="EMBL" id="CAL1404819.1"/>
    </source>
</evidence>
<gene>
    <name evidence="2" type="ORF">LTRI10_LOCUS44641</name>
</gene>
<feature type="compositionally biased region" description="Polar residues" evidence="1">
    <location>
        <begin position="120"/>
        <end position="134"/>
    </location>
</feature>
<feature type="compositionally biased region" description="Basic residues" evidence="1">
    <location>
        <begin position="172"/>
        <end position="184"/>
    </location>
</feature>
<dbReference type="EMBL" id="OZ034821">
    <property type="protein sequence ID" value="CAL1404819.1"/>
    <property type="molecule type" value="Genomic_DNA"/>
</dbReference>
<dbReference type="Proteomes" id="UP001497516">
    <property type="component" value="Chromosome 8"/>
</dbReference>
<dbReference type="AlphaFoldDB" id="A0AAV2G2F2"/>
<protein>
    <recommendedName>
        <fullName evidence="4">Membrane-associated kinase regulator 6</fullName>
    </recommendedName>
</protein>